<feature type="compositionally biased region" description="Low complexity" evidence="1">
    <location>
        <begin position="30"/>
        <end position="39"/>
    </location>
</feature>
<name>A0ABN5WZA7_9GAMM</name>
<evidence type="ECO:0000313" key="2">
    <source>
        <dbReference type="EMBL" id="BBI49862.1"/>
    </source>
</evidence>
<sequence>MNQPATTTQQTDRNSNEGQTMETAQLEAQAPAKGGKAPGRSLTYFDAPYIASCISEEDLRENVEMGLKRYLTRRRKLTEVCNELDRLKKR</sequence>
<feature type="compositionally biased region" description="Polar residues" evidence="1">
    <location>
        <begin position="1"/>
        <end position="23"/>
    </location>
</feature>
<gene>
    <name evidence="2" type="ORF">HORIV_22830</name>
</gene>
<organism evidence="2 3">
    <name type="scientific">Vreelandella olivaria</name>
    <dbReference type="NCBI Taxonomy" id="390919"/>
    <lineage>
        <taxon>Bacteria</taxon>
        <taxon>Pseudomonadati</taxon>
        <taxon>Pseudomonadota</taxon>
        <taxon>Gammaproteobacteria</taxon>
        <taxon>Oceanospirillales</taxon>
        <taxon>Halomonadaceae</taxon>
        <taxon>Vreelandella</taxon>
    </lineage>
</organism>
<evidence type="ECO:0000256" key="1">
    <source>
        <dbReference type="SAM" id="MobiDB-lite"/>
    </source>
</evidence>
<evidence type="ECO:0000313" key="3">
    <source>
        <dbReference type="Proteomes" id="UP000289555"/>
    </source>
</evidence>
<dbReference type="Proteomes" id="UP000289555">
    <property type="component" value="Chromosome"/>
</dbReference>
<dbReference type="EMBL" id="AP019416">
    <property type="protein sequence ID" value="BBI49862.1"/>
    <property type="molecule type" value="Genomic_DNA"/>
</dbReference>
<protein>
    <submittedName>
        <fullName evidence="2">Uncharacterized protein</fullName>
    </submittedName>
</protein>
<keyword evidence="3" id="KW-1185">Reference proteome</keyword>
<feature type="region of interest" description="Disordered" evidence="1">
    <location>
        <begin position="1"/>
        <end position="40"/>
    </location>
</feature>
<proteinExistence type="predicted"/>
<reference evidence="3" key="1">
    <citation type="journal article" date="2019" name="Microbiol. Resour. Announc.">
        <title>Complete Genome Sequence of Halomonas olivaria, a Moderately Halophilic Bacterium Isolated from Olive Processing Effluents, Obtained by Nanopore Sequencing.</title>
        <authorList>
            <person name="Nagata S."/>
            <person name="Ii K.M."/>
            <person name="Tsukimi T."/>
            <person name="Miura M.C."/>
            <person name="Galipon J."/>
            <person name="Arakawa K."/>
        </authorList>
    </citation>
    <scope>NUCLEOTIDE SEQUENCE [LARGE SCALE GENOMIC DNA]</scope>
    <source>
        <strain evidence="3">TYRC17</strain>
    </source>
</reference>
<accession>A0ABN5WZA7</accession>